<dbReference type="AlphaFoldDB" id="A0A0B2JYL8"/>
<dbReference type="PANTHER" id="PTHR11109">
    <property type="entry name" value="GTP CYCLOHYDROLASE I"/>
    <property type="match status" value="1"/>
</dbReference>
<evidence type="ECO:0000256" key="2">
    <source>
        <dbReference type="ARBA" id="ARBA00005080"/>
    </source>
</evidence>
<dbReference type="Gene3D" id="1.10.286.10">
    <property type="match status" value="1"/>
</dbReference>
<dbReference type="InterPro" id="IPR043134">
    <property type="entry name" value="GTP-CH-I_N"/>
</dbReference>
<feature type="binding site" evidence="5">
    <location>
        <position position="74"/>
    </location>
    <ligand>
        <name>Zn(2+)</name>
        <dbReference type="ChEBI" id="CHEBI:29105"/>
    </ligand>
</feature>
<dbReference type="GO" id="GO:0003934">
    <property type="term" value="F:GTP cyclohydrolase I activity"/>
    <property type="evidence" value="ECO:0007669"/>
    <property type="project" value="UniProtKB-UniRule"/>
</dbReference>
<dbReference type="InterPro" id="IPR001474">
    <property type="entry name" value="GTP_CycHdrlase_I"/>
</dbReference>
<proteinExistence type="inferred from homology"/>
<keyword evidence="5" id="KW-0342">GTP-binding</keyword>
<dbReference type="Gene3D" id="3.30.1130.10">
    <property type="match status" value="1"/>
</dbReference>
<comment type="pathway">
    <text evidence="2 5">Cofactor biosynthesis; 7,8-dihydroneopterin triphosphate biosynthesis; 7,8-dihydroneopterin triphosphate from GTP: step 1/1.</text>
</comment>
<dbReference type="UniPathway" id="UPA00848">
    <property type="reaction ID" value="UER00151"/>
</dbReference>
<dbReference type="EMBL" id="JSCE01000172">
    <property type="protein sequence ID" value="KHM51803.1"/>
    <property type="molecule type" value="Genomic_DNA"/>
</dbReference>
<dbReference type="GO" id="GO:0006729">
    <property type="term" value="P:tetrahydrobiopterin biosynthetic process"/>
    <property type="evidence" value="ECO:0007669"/>
    <property type="project" value="TreeGrafter"/>
</dbReference>
<keyword evidence="8" id="KW-1185">Reference proteome</keyword>
<comment type="catalytic activity">
    <reaction evidence="1 5">
        <text>GTP + H2O = 7,8-dihydroneopterin 3'-triphosphate + formate + H(+)</text>
        <dbReference type="Rhea" id="RHEA:17473"/>
        <dbReference type="ChEBI" id="CHEBI:15377"/>
        <dbReference type="ChEBI" id="CHEBI:15378"/>
        <dbReference type="ChEBI" id="CHEBI:15740"/>
        <dbReference type="ChEBI" id="CHEBI:37565"/>
        <dbReference type="ChEBI" id="CHEBI:58462"/>
        <dbReference type="EC" id="3.5.4.16"/>
    </reaction>
</comment>
<dbReference type="NCBIfam" id="NF006825">
    <property type="entry name" value="PRK09347.1-2"/>
    <property type="match status" value="1"/>
</dbReference>
<dbReference type="SUPFAM" id="SSF55620">
    <property type="entry name" value="Tetrahydrobiopterin biosynthesis enzymes-like"/>
    <property type="match status" value="1"/>
</dbReference>
<evidence type="ECO:0000313" key="7">
    <source>
        <dbReference type="EMBL" id="KHM51803.1"/>
    </source>
</evidence>
<dbReference type="PROSITE" id="PS00859">
    <property type="entry name" value="GTP_CYCLOHYDROL_1_1"/>
    <property type="match status" value="1"/>
</dbReference>
<feature type="binding site" evidence="5">
    <location>
        <position position="77"/>
    </location>
    <ligand>
        <name>Zn(2+)</name>
        <dbReference type="ChEBI" id="CHEBI:29105"/>
    </ligand>
</feature>
<dbReference type="NCBIfam" id="NF006826">
    <property type="entry name" value="PRK09347.1-3"/>
    <property type="match status" value="1"/>
</dbReference>
<gene>
    <name evidence="5" type="primary">folE</name>
    <name evidence="7" type="ORF">NZ47_08505</name>
</gene>
<sequence length="188" mass="21085">MNKKAVQAMQGFLEAVGVDLKASGMEKTPERVAGMYEYLFNGIGVSTDDVWGELFKVENEGIVAVRDIPFYSMCEHHLVPFFGKVSIAYKPHEGSIAGFSKFTRMVEIISHRPQLQERMTEDIARAVEQGLKADGVLVIVEAQQLCMIMRGDMAHGSKTITSSTRGCFKSDRESYHQAWNMLGWDNNE</sequence>
<protein>
    <recommendedName>
        <fullName evidence="5">GTP cyclohydrolase 1</fullName>
        <ecNumber evidence="5">3.5.4.16</ecNumber>
    </recommendedName>
    <alternativeName>
        <fullName evidence="5">GTP cyclohydrolase I</fullName>
        <shortName evidence="5">GTP-CH-I</shortName>
    </alternativeName>
</protein>
<evidence type="ECO:0000256" key="4">
    <source>
        <dbReference type="ARBA" id="ARBA00022801"/>
    </source>
</evidence>
<dbReference type="GO" id="GO:0046654">
    <property type="term" value="P:tetrahydrofolate biosynthetic process"/>
    <property type="evidence" value="ECO:0007669"/>
    <property type="project" value="UniProtKB-UniRule"/>
</dbReference>
<dbReference type="InterPro" id="IPR020602">
    <property type="entry name" value="GTP_CycHdrlase_I_dom"/>
</dbReference>
<dbReference type="PANTHER" id="PTHR11109:SF7">
    <property type="entry name" value="GTP CYCLOHYDROLASE 1"/>
    <property type="match status" value="1"/>
</dbReference>
<comment type="caution">
    <text evidence="7">The sequence shown here is derived from an EMBL/GenBank/DDBJ whole genome shotgun (WGS) entry which is preliminary data.</text>
</comment>
<keyword evidence="5" id="KW-0862">Zinc</keyword>
<dbReference type="RefSeq" id="WP_039209232.1">
    <property type="nucleotide sequence ID" value="NZ_JSCE01000172.1"/>
</dbReference>
<comment type="similarity">
    <text evidence="5">Belongs to the GTP cyclohydrolase I family.</text>
</comment>
<feature type="binding site" evidence="5">
    <location>
        <position position="146"/>
    </location>
    <ligand>
        <name>Zn(2+)</name>
        <dbReference type="ChEBI" id="CHEBI:29105"/>
    </ligand>
</feature>
<keyword evidence="5" id="KW-0547">Nucleotide-binding</keyword>
<keyword evidence="4 5" id="KW-0378">Hydrolase</keyword>
<evidence type="ECO:0000259" key="6">
    <source>
        <dbReference type="Pfam" id="PF01227"/>
    </source>
</evidence>
<dbReference type="Pfam" id="PF01227">
    <property type="entry name" value="GTP_cyclohydroI"/>
    <property type="match status" value="1"/>
</dbReference>
<dbReference type="InterPro" id="IPR018234">
    <property type="entry name" value="GTP_CycHdrlase_I_CS"/>
</dbReference>
<evidence type="ECO:0000313" key="8">
    <source>
        <dbReference type="Proteomes" id="UP000030993"/>
    </source>
</evidence>
<dbReference type="FunFam" id="3.30.1130.10:FF:000001">
    <property type="entry name" value="GTP cyclohydrolase 1"/>
    <property type="match status" value="1"/>
</dbReference>
<feature type="domain" description="GTP cyclohydrolase I" evidence="6">
    <location>
        <begin position="7"/>
        <end position="180"/>
    </location>
</feature>
<dbReference type="HAMAP" id="MF_00223">
    <property type="entry name" value="FolE"/>
    <property type="match status" value="1"/>
</dbReference>
<dbReference type="eggNOG" id="COG0302">
    <property type="taxonomic scope" value="Bacteria"/>
</dbReference>
<accession>A0A0B2JYL8</accession>
<reference evidence="7 8" key="1">
    <citation type="journal article" date="2013" name="PLoS ONE">
        <title>Identification and characterization of three novel lipases belonging to families II and V from Anaerovibrio lipolyticus 5ST.</title>
        <authorList>
            <person name="Prive F."/>
            <person name="Kaderbhai N.N."/>
            <person name="Girdwood S."/>
            <person name="Worgan H.J."/>
            <person name="Pinloche E."/>
            <person name="Scollan N.D."/>
            <person name="Huws S.A."/>
            <person name="Newbold C.J."/>
        </authorList>
    </citation>
    <scope>NUCLEOTIDE SEQUENCE [LARGE SCALE GENOMIC DNA]</scope>
    <source>
        <strain evidence="7 8">5S</strain>
    </source>
</reference>
<evidence type="ECO:0000256" key="3">
    <source>
        <dbReference type="ARBA" id="ARBA00022563"/>
    </source>
</evidence>
<dbReference type="NCBIfam" id="TIGR00063">
    <property type="entry name" value="folE"/>
    <property type="match status" value="1"/>
</dbReference>
<evidence type="ECO:0000256" key="5">
    <source>
        <dbReference type="HAMAP-Rule" id="MF_00223"/>
    </source>
</evidence>
<dbReference type="GO" id="GO:0005525">
    <property type="term" value="F:GTP binding"/>
    <property type="evidence" value="ECO:0007669"/>
    <property type="project" value="UniProtKB-KW"/>
</dbReference>
<dbReference type="PROSITE" id="PS00860">
    <property type="entry name" value="GTP_CYCLOHYDROL_1_2"/>
    <property type="match status" value="1"/>
</dbReference>
<dbReference type="GO" id="GO:0006730">
    <property type="term" value="P:one-carbon metabolic process"/>
    <property type="evidence" value="ECO:0007669"/>
    <property type="project" value="UniProtKB-UniRule"/>
</dbReference>
<dbReference type="STRING" id="82374.NZ47_08505"/>
<dbReference type="EC" id="3.5.4.16" evidence="5"/>
<name>A0A0B2JYL8_9FIRM</name>
<evidence type="ECO:0000256" key="1">
    <source>
        <dbReference type="ARBA" id="ARBA00001052"/>
    </source>
</evidence>
<comment type="subunit">
    <text evidence="5">Homopolymer.</text>
</comment>
<organism evidence="7 8">
    <name type="scientific">Anaerovibrio lipolyticus</name>
    <dbReference type="NCBI Taxonomy" id="82374"/>
    <lineage>
        <taxon>Bacteria</taxon>
        <taxon>Bacillati</taxon>
        <taxon>Bacillota</taxon>
        <taxon>Negativicutes</taxon>
        <taxon>Selenomonadales</taxon>
        <taxon>Selenomonadaceae</taxon>
        <taxon>Anaerovibrio</taxon>
    </lineage>
</organism>
<dbReference type="Proteomes" id="UP000030993">
    <property type="component" value="Unassembled WGS sequence"/>
</dbReference>
<keyword evidence="3 5" id="KW-0554">One-carbon metabolism</keyword>
<dbReference type="InterPro" id="IPR043133">
    <property type="entry name" value="GTP-CH-I_C/QueF"/>
</dbReference>
<dbReference type="GO" id="GO:0005737">
    <property type="term" value="C:cytoplasm"/>
    <property type="evidence" value="ECO:0007669"/>
    <property type="project" value="TreeGrafter"/>
</dbReference>
<dbReference type="GO" id="GO:0008270">
    <property type="term" value="F:zinc ion binding"/>
    <property type="evidence" value="ECO:0007669"/>
    <property type="project" value="UniProtKB-UniRule"/>
</dbReference>
<keyword evidence="5" id="KW-0479">Metal-binding</keyword>